<evidence type="ECO:0000256" key="7">
    <source>
        <dbReference type="ARBA" id="ARBA00022737"/>
    </source>
</evidence>
<feature type="binding site" evidence="16">
    <location>
        <position position="166"/>
    </location>
    <ligand>
        <name>ATP</name>
        <dbReference type="ChEBI" id="CHEBI:30616"/>
    </ligand>
</feature>
<dbReference type="Gene3D" id="1.10.510.10">
    <property type="entry name" value="Transferase(Phosphotransferase) domain 1"/>
    <property type="match status" value="1"/>
</dbReference>
<dbReference type="EC" id="2.7.11.1" evidence="2"/>
<evidence type="ECO:0000256" key="16">
    <source>
        <dbReference type="PROSITE-ProRule" id="PRU10141"/>
    </source>
</evidence>
<keyword evidence="12" id="KW-0449">Lipoprotein</keyword>
<dbReference type="Gene3D" id="1.10.238.10">
    <property type="entry name" value="EF-hand"/>
    <property type="match status" value="1"/>
</dbReference>
<evidence type="ECO:0000256" key="10">
    <source>
        <dbReference type="ARBA" id="ARBA00022837"/>
    </source>
</evidence>
<dbReference type="SMART" id="SM00220">
    <property type="entry name" value="S_TKc"/>
    <property type="match status" value="1"/>
</dbReference>
<evidence type="ECO:0000256" key="8">
    <source>
        <dbReference type="ARBA" id="ARBA00022741"/>
    </source>
</evidence>
<dbReference type="GO" id="GO:0005509">
    <property type="term" value="F:calcium ion binding"/>
    <property type="evidence" value="ECO:0007669"/>
    <property type="project" value="InterPro"/>
</dbReference>
<dbReference type="InterPro" id="IPR000719">
    <property type="entry name" value="Prot_kinase_dom"/>
</dbReference>
<feature type="domain" description="EF-hand" evidence="19">
    <location>
        <begin position="434"/>
        <end position="469"/>
    </location>
</feature>
<evidence type="ECO:0000256" key="2">
    <source>
        <dbReference type="ARBA" id="ARBA00012513"/>
    </source>
</evidence>
<keyword evidence="6" id="KW-0479">Metal-binding</keyword>
<dbReference type="InterPro" id="IPR002048">
    <property type="entry name" value="EF_hand_dom"/>
</dbReference>
<dbReference type="FunFam" id="1.10.238.10:FF:000015">
    <property type="entry name" value="Calcium-dependent protein kinase 1"/>
    <property type="match status" value="1"/>
</dbReference>
<evidence type="ECO:0000256" key="3">
    <source>
        <dbReference type="ARBA" id="ARBA00022527"/>
    </source>
</evidence>
<evidence type="ECO:0000256" key="6">
    <source>
        <dbReference type="ARBA" id="ARBA00022723"/>
    </source>
</evidence>
<feature type="domain" description="EF-hand" evidence="19">
    <location>
        <begin position="470"/>
        <end position="505"/>
    </location>
</feature>
<keyword evidence="7" id="KW-0677">Repeat</keyword>
<dbReference type="PROSITE" id="PS00108">
    <property type="entry name" value="PROTEIN_KINASE_ST"/>
    <property type="match status" value="1"/>
</dbReference>
<keyword evidence="11 16" id="KW-0067">ATP-binding</keyword>
<evidence type="ECO:0000256" key="12">
    <source>
        <dbReference type="ARBA" id="ARBA00023288"/>
    </source>
</evidence>
<evidence type="ECO:0000256" key="5">
    <source>
        <dbReference type="ARBA" id="ARBA00022707"/>
    </source>
</evidence>
<dbReference type="InterPro" id="IPR017441">
    <property type="entry name" value="Protein_kinase_ATP_BS"/>
</dbReference>
<evidence type="ECO:0000256" key="13">
    <source>
        <dbReference type="ARBA" id="ARBA00024334"/>
    </source>
</evidence>
<dbReference type="GO" id="GO:0005524">
    <property type="term" value="F:ATP binding"/>
    <property type="evidence" value="ECO:0007669"/>
    <property type="project" value="UniProtKB-UniRule"/>
</dbReference>
<dbReference type="InterPro" id="IPR018247">
    <property type="entry name" value="EF_Hand_1_Ca_BS"/>
</dbReference>
<dbReference type="AlphaFoldDB" id="A0AAV9B3Z8"/>
<evidence type="ECO:0000256" key="14">
    <source>
        <dbReference type="ARBA" id="ARBA00047899"/>
    </source>
</evidence>
<evidence type="ECO:0000256" key="1">
    <source>
        <dbReference type="ARBA" id="ARBA00004635"/>
    </source>
</evidence>
<keyword evidence="10" id="KW-0106">Calcium</keyword>
<protein>
    <recommendedName>
        <fullName evidence="2">non-specific serine/threonine protein kinase</fullName>
        <ecNumber evidence="2">2.7.11.1</ecNumber>
    </recommendedName>
</protein>
<keyword evidence="21" id="KW-1185">Reference proteome</keyword>
<dbReference type="SUPFAM" id="SSF47473">
    <property type="entry name" value="EF-hand"/>
    <property type="match status" value="1"/>
</dbReference>
<dbReference type="SUPFAM" id="SSF56112">
    <property type="entry name" value="Protein kinase-like (PK-like)"/>
    <property type="match status" value="1"/>
</dbReference>
<dbReference type="CDD" id="cd05117">
    <property type="entry name" value="STKc_CAMK"/>
    <property type="match status" value="1"/>
</dbReference>
<evidence type="ECO:0000259" key="18">
    <source>
        <dbReference type="PROSITE" id="PS50011"/>
    </source>
</evidence>
<feature type="compositionally biased region" description="Low complexity" evidence="17">
    <location>
        <begin position="38"/>
        <end position="53"/>
    </location>
</feature>
<evidence type="ECO:0000256" key="11">
    <source>
        <dbReference type="ARBA" id="ARBA00022840"/>
    </source>
</evidence>
<evidence type="ECO:0000313" key="21">
    <source>
        <dbReference type="Proteomes" id="UP001179952"/>
    </source>
</evidence>
<comment type="caution">
    <text evidence="20">The sequence shown here is derived from an EMBL/GenBank/DDBJ whole genome shotgun (WGS) entry which is preliminary data.</text>
</comment>
<evidence type="ECO:0000313" key="20">
    <source>
        <dbReference type="EMBL" id="KAK1271083.1"/>
    </source>
</evidence>
<keyword evidence="4" id="KW-0808">Transferase</keyword>
<dbReference type="SMART" id="SM00054">
    <property type="entry name" value="EFh"/>
    <property type="match status" value="4"/>
</dbReference>
<dbReference type="InterPro" id="IPR008271">
    <property type="entry name" value="Ser/Thr_kinase_AS"/>
</dbReference>
<proteinExistence type="inferred from homology"/>
<dbReference type="CDD" id="cd00051">
    <property type="entry name" value="EFh"/>
    <property type="match status" value="2"/>
</dbReference>
<evidence type="ECO:0000256" key="4">
    <source>
        <dbReference type="ARBA" id="ARBA00022679"/>
    </source>
</evidence>
<dbReference type="PROSITE" id="PS50011">
    <property type="entry name" value="PROTEIN_KINASE_DOM"/>
    <property type="match status" value="1"/>
</dbReference>
<dbReference type="EMBL" id="JAUJYN010000005">
    <property type="protein sequence ID" value="KAK1271083.1"/>
    <property type="molecule type" value="Genomic_DNA"/>
</dbReference>
<dbReference type="InterPro" id="IPR011009">
    <property type="entry name" value="Kinase-like_dom_sf"/>
</dbReference>
<evidence type="ECO:0000256" key="9">
    <source>
        <dbReference type="ARBA" id="ARBA00022777"/>
    </source>
</evidence>
<feature type="domain" description="Protein kinase" evidence="18">
    <location>
        <begin position="133"/>
        <end position="391"/>
    </location>
</feature>
<feature type="domain" description="EF-hand" evidence="19">
    <location>
        <begin position="506"/>
        <end position="541"/>
    </location>
</feature>
<dbReference type="PROSITE" id="PS00018">
    <property type="entry name" value="EF_HAND_1"/>
    <property type="match status" value="4"/>
</dbReference>
<evidence type="ECO:0000259" key="19">
    <source>
        <dbReference type="PROSITE" id="PS50222"/>
    </source>
</evidence>
<dbReference type="PROSITE" id="PS50222">
    <property type="entry name" value="EF_HAND_2"/>
    <property type="match status" value="4"/>
</dbReference>
<dbReference type="Pfam" id="PF13499">
    <property type="entry name" value="EF-hand_7"/>
    <property type="match status" value="2"/>
</dbReference>
<keyword evidence="3" id="KW-0723">Serine/threonine-protein kinase</keyword>
<dbReference type="InterPro" id="IPR011992">
    <property type="entry name" value="EF-hand-dom_pair"/>
</dbReference>
<dbReference type="GO" id="GO:0016020">
    <property type="term" value="C:membrane"/>
    <property type="evidence" value="ECO:0007669"/>
    <property type="project" value="UniProtKB-SubCell"/>
</dbReference>
<feature type="region of interest" description="Disordered" evidence="17">
    <location>
        <begin position="24"/>
        <end position="116"/>
    </location>
</feature>
<name>A0AAV9B3Z8_ACOGR</name>
<comment type="similarity">
    <text evidence="13">Belongs to the protein kinase superfamily. Ser/Thr protein kinase family. CDPK subfamily.</text>
</comment>
<keyword evidence="5" id="KW-0519">Myristate</keyword>
<feature type="compositionally biased region" description="Basic residues" evidence="17">
    <location>
        <begin position="100"/>
        <end position="110"/>
    </location>
</feature>
<comment type="catalytic activity">
    <reaction evidence="14">
        <text>L-threonyl-[protein] + ATP = O-phospho-L-threonyl-[protein] + ADP + H(+)</text>
        <dbReference type="Rhea" id="RHEA:46608"/>
        <dbReference type="Rhea" id="RHEA-COMP:11060"/>
        <dbReference type="Rhea" id="RHEA-COMP:11605"/>
        <dbReference type="ChEBI" id="CHEBI:15378"/>
        <dbReference type="ChEBI" id="CHEBI:30013"/>
        <dbReference type="ChEBI" id="CHEBI:30616"/>
        <dbReference type="ChEBI" id="CHEBI:61977"/>
        <dbReference type="ChEBI" id="CHEBI:456216"/>
        <dbReference type="EC" id="2.7.11.1"/>
    </reaction>
</comment>
<reference evidence="20" key="1">
    <citation type="journal article" date="2023" name="Nat. Commun.">
        <title>Diploid and tetraploid genomes of Acorus and the evolution of monocots.</title>
        <authorList>
            <person name="Ma L."/>
            <person name="Liu K.W."/>
            <person name="Li Z."/>
            <person name="Hsiao Y.Y."/>
            <person name="Qi Y."/>
            <person name="Fu T."/>
            <person name="Tang G.D."/>
            <person name="Zhang D."/>
            <person name="Sun W.H."/>
            <person name="Liu D.K."/>
            <person name="Li Y."/>
            <person name="Chen G.Z."/>
            <person name="Liu X.D."/>
            <person name="Liao X.Y."/>
            <person name="Jiang Y.T."/>
            <person name="Yu X."/>
            <person name="Hao Y."/>
            <person name="Huang J."/>
            <person name="Zhao X.W."/>
            <person name="Ke S."/>
            <person name="Chen Y.Y."/>
            <person name="Wu W.L."/>
            <person name="Hsu J.L."/>
            <person name="Lin Y.F."/>
            <person name="Huang M.D."/>
            <person name="Li C.Y."/>
            <person name="Huang L."/>
            <person name="Wang Z.W."/>
            <person name="Zhao X."/>
            <person name="Zhong W.Y."/>
            <person name="Peng D.H."/>
            <person name="Ahmad S."/>
            <person name="Lan S."/>
            <person name="Zhang J.S."/>
            <person name="Tsai W.C."/>
            <person name="Van de Peer Y."/>
            <person name="Liu Z.J."/>
        </authorList>
    </citation>
    <scope>NUCLEOTIDE SEQUENCE</scope>
    <source>
        <strain evidence="20">SCP</strain>
    </source>
</reference>
<evidence type="ECO:0000256" key="17">
    <source>
        <dbReference type="SAM" id="MobiDB-lite"/>
    </source>
</evidence>
<dbReference type="PANTHER" id="PTHR24349">
    <property type="entry name" value="SERINE/THREONINE-PROTEIN KINASE"/>
    <property type="match status" value="1"/>
</dbReference>
<evidence type="ECO:0000256" key="15">
    <source>
        <dbReference type="ARBA" id="ARBA00048679"/>
    </source>
</evidence>
<reference evidence="20" key="2">
    <citation type="submission" date="2023-06" db="EMBL/GenBank/DDBJ databases">
        <authorList>
            <person name="Ma L."/>
            <person name="Liu K.-W."/>
            <person name="Li Z."/>
            <person name="Hsiao Y.-Y."/>
            <person name="Qi Y."/>
            <person name="Fu T."/>
            <person name="Tang G."/>
            <person name="Zhang D."/>
            <person name="Sun W.-H."/>
            <person name="Liu D.-K."/>
            <person name="Li Y."/>
            <person name="Chen G.-Z."/>
            <person name="Liu X.-D."/>
            <person name="Liao X.-Y."/>
            <person name="Jiang Y.-T."/>
            <person name="Yu X."/>
            <person name="Hao Y."/>
            <person name="Huang J."/>
            <person name="Zhao X.-W."/>
            <person name="Ke S."/>
            <person name="Chen Y.-Y."/>
            <person name="Wu W.-L."/>
            <person name="Hsu J.-L."/>
            <person name="Lin Y.-F."/>
            <person name="Huang M.-D."/>
            <person name="Li C.-Y."/>
            <person name="Huang L."/>
            <person name="Wang Z.-W."/>
            <person name="Zhao X."/>
            <person name="Zhong W.-Y."/>
            <person name="Peng D.-H."/>
            <person name="Ahmad S."/>
            <person name="Lan S."/>
            <person name="Zhang J.-S."/>
            <person name="Tsai W.-C."/>
            <person name="Van De Peer Y."/>
            <person name="Liu Z.-J."/>
        </authorList>
    </citation>
    <scope>NUCLEOTIDE SEQUENCE</scope>
    <source>
        <strain evidence="20">SCP</strain>
        <tissue evidence="20">Leaves</tissue>
    </source>
</reference>
<dbReference type="InterPro" id="IPR050205">
    <property type="entry name" value="CDPK_Ser/Thr_kinases"/>
</dbReference>
<dbReference type="FunFam" id="1.10.510.10:FF:000249">
    <property type="entry name" value="Calcium-dependent protein kinase SK5"/>
    <property type="match status" value="1"/>
</dbReference>
<organism evidence="20 21">
    <name type="scientific">Acorus gramineus</name>
    <name type="common">Dwarf sweet flag</name>
    <dbReference type="NCBI Taxonomy" id="55184"/>
    <lineage>
        <taxon>Eukaryota</taxon>
        <taxon>Viridiplantae</taxon>
        <taxon>Streptophyta</taxon>
        <taxon>Embryophyta</taxon>
        <taxon>Tracheophyta</taxon>
        <taxon>Spermatophyta</taxon>
        <taxon>Magnoliopsida</taxon>
        <taxon>Liliopsida</taxon>
        <taxon>Acoraceae</taxon>
        <taxon>Acorus</taxon>
    </lineage>
</organism>
<dbReference type="FunFam" id="3.30.200.20:FF:000004">
    <property type="entry name" value="Calcium-dependent protein kinase 1"/>
    <property type="match status" value="1"/>
</dbReference>
<dbReference type="Gene3D" id="3.30.200.20">
    <property type="entry name" value="Phosphorylase Kinase, domain 1"/>
    <property type="match status" value="1"/>
</dbReference>
<keyword evidence="9 20" id="KW-0418">Kinase</keyword>
<sequence>MGNTCVGPSLSKDGFFESITAAVWRSRSPVLPRPNGGTDSDPSSNNPSASTASESVQNKPPEPVKIPKEESVHSKLPAAPPPAAPVVAAPTAELPPTGKPPKKPHHHAKKTSSAGLMTDSVLQRKTENLKEIYSIGRKLGQGQFGTTYLCIEKATGREFACKSIVKRKLVTEEDVEDVRREIQIMHHLSGHPNVISITGAYEDAVAVHVVMELCAGGELFDRIIQRGHYSERKAAELARVIVGVVEVCHSLGVMHRDLKPENFLFVNQSEEALLKTIDFGLSIFFKPGEIFTDVVGSPYYVAPEVLRKRYGPEADVWSAGVIIYILLSGVPPFWAETEQGIFEQVLHGDLDFSSDPWPSISESAKDLVRRMLVRDPRKRLSAHEVLCHPWVQVDGVAPDKPLDSAVLSRLKQFSAMNKLKKMALRVIAESLSEEEIAGLKEMFKMIDTDNSGQITFEELKAGLQRVGADLKENEIYALMQAADIDNSGTIDYGEFLAATVHLNKIEREDNLFAAFSYFDKDGSGYITQDELQQACEEFGIADVRLEEMIREADQDNDGRIDYNEFVAMMQKGDTGFGKKGLHSNFSIGFREALKLG</sequence>
<dbReference type="Pfam" id="PF00069">
    <property type="entry name" value="Pkinase"/>
    <property type="match status" value="1"/>
</dbReference>
<comment type="subcellular location">
    <subcellularLocation>
        <location evidence="1">Membrane</location>
        <topology evidence="1">Lipid-anchor</topology>
    </subcellularLocation>
</comment>
<feature type="compositionally biased region" description="Low complexity" evidence="17">
    <location>
        <begin position="85"/>
        <end position="96"/>
    </location>
</feature>
<gene>
    <name evidence="20" type="ORF">QJS04_geneDACA012937</name>
</gene>
<keyword evidence="8 16" id="KW-0547">Nucleotide-binding</keyword>
<dbReference type="PROSITE" id="PS00107">
    <property type="entry name" value="PROTEIN_KINASE_ATP"/>
    <property type="match status" value="1"/>
</dbReference>
<feature type="domain" description="EF-hand" evidence="19">
    <location>
        <begin position="544"/>
        <end position="575"/>
    </location>
</feature>
<comment type="catalytic activity">
    <reaction evidence="15">
        <text>L-seryl-[protein] + ATP = O-phospho-L-seryl-[protein] + ADP + H(+)</text>
        <dbReference type="Rhea" id="RHEA:17989"/>
        <dbReference type="Rhea" id="RHEA-COMP:9863"/>
        <dbReference type="Rhea" id="RHEA-COMP:11604"/>
        <dbReference type="ChEBI" id="CHEBI:15378"/>
        <dbReference type="ChEBI" id="CHEBI:29999"/>
        <dbReference type="ChEBI" id="CHEBI:30616"/>
        <dbReference type="ChEBI" id="CHEBI:83421"/>
        <dbReference type="ChEBI" id="CHEBI:456216"/>
        <dbReference type="EC" id="2.7.11.1"/>
    </reaction>
</comment>
<dbReference type="GO" id="GO:0004674">
    <property type="term" value="F:protein serine/threonine kinase activity"/>
    <property type="evidence" value="ECO:0007669"/>
    <property type="project" value="UniProtKB-KW"/>
</dbReference>
<accession>A0AAV9B3Z8</accession>
<dbReference type="Proteomes" id="UP001179952">
    <property type="component" value="Unassembled WGS sequence"/>
</dbReference>